<evidence type="ECO:0000256" key="5">
    <source>
        <dbReference type="ARBA" id="ARBA00045299"/>
    </source>
</evidence>
<dbReference type="PIRSF" id="PIRSF004966">
    <property type="entry name" value="UCP004966"/>
    <property type="match status" value="1"/>
</dbReference>
<evidence type="ECO:0000256" key="1">
    <source>
        <dbReference type="ARBA" id="ARBA00005092"/>
    </source>
</evidence>
<organism evidence="10 12">
    <name type="scientific">Methanosarcina thermophila</name>
    <dbReference type="NCBI Taxonomy" id="2210"/>
    <lineage>
        <taxon>Archaea</taxon>
        <taxon>Methanobacteriati</taxon>
        <taxon>Methanobacteriota</taxon>
        <taxon>Stenosarchaea group</taxon>
        <taxon>Methanomicrobia</taxon>
        <taxon>Methanosarcinales</taxon>
        <taxon>Methanosarcinaceae</taxon>
        <taxon>Methanosarcina</taxon>
    </lineage>
</organism>
<dbReference type="PANTHER" id="PTHR36577">
    <property type="entry name" value="DUF521 DOMAIN PROTEIN (AFU_ORTHOLOGUE AFUA_6G00490)"/>
    <property type="match status" value="1"/>
</dbReference>
<evidence type="ECO:0000256" key="7">
    <source>
        <dbReference type="HAMAP-Rule" id="MF_00078"/>
    </source>
</evidence>
<comment type="function">
    <text evidence="5 7">Component of a hydro-lyase that catalyzes the dehydration of mevalonate 5-phosphate (MVA5P) to form trans-anhydromevalonate 5-phosphate (tAHMP). Involved in the archaeal mevalonate (MVA) pathway, which provides fundamental precursors for isoprenoid biosynthesis, such as isopentenyl diphosphate (IPP) and dimethylallyl diphosphate (DMAPP).</text>
</comment>
<keyword evidence="12" id="KW-1185">Reference proteome</keyword>
<name>A0A1I7AZE6_METTE</name>
<dbReference type="NCBIfam" id="NF003046">
    <property type="entry name" value="PRK03955.1"/>
    <property type="match status" value="1"/>
</dbReference>
<dbReference type="Proteomes" id="UP000323733">
    <property type="component" value="Unassembled WGS sequence"/>
</dbReference>
<evidence type="ECO:0000259" key="8">
    <source>
        <dbReference type="Pfam" id="PF01989"/>
    </source>
</evidence>
<dbReference type="InterPro" id="IPR020794">
    <property type="entry name" value="PMDh_S"/>
</dbReference>
<dbReference type="Proteomes" id="UP000265557">
    <property type="component" value="Chromosome"/>
</dbReference>
<reference evidence="9 11" key="1">
    <citation type="submission" date="2016-09" db="EMBL/GenBank/DDBJ databases">
        <title>Complete Genome Sequence of Methanosarcina thermophila MT-1.</title>
        <authorList>
            <person name="Kouzuma A."/>
        </authorList>
    </citation>
    <scope>NUCLEOTIDE SEQUENCE [LARGE SCALE GENOMIC DNA]</scope>
    <source>
        <strain evidence="9 11">MT-1</strain>
    </source>
</reference>
<feature type="active site" description="Proton acceptor" evidence="7">
    <location>
        <position position="78"/>
    </location>
</feature>
<dbReference type="InterPro" id="IPR012016">
    <property type="entry name" value="PMDh-S-like"/>
</dbReference>
<dbReference type="GO" id="GO:0019287">
    <property type="term" value="P:isopentenyl diphosphate biosynthetic process, mevalonate pathway"/>
    <property type="evidence" value="ECO:0007669"/>
    <property type="project" value="UniProtKB-UniRule"/>
</dbReference>
<evidence type="ECO:0000256" key="6">
    <source>
        <dbReference type="ARBA" id="ARBA00046520"/>
    </source>
</evidence>
<evidence type="ECO:0000313" key="9">
    <source>
        <dbReference type="EMBL" id="BAW28824.1"/>
    </source>
</evidence>
<accession>A0A1I7AZE6</accession>
<accession>A0A3G9CS96</accession>
<evidence type="ECO:0000313" key="12">
    <source>
        <dbReference type="Proteomes" id="UP000323733"/>
    </source>
</evidence>
<reference evidence="10 12" key="2">
    <citation type="submission" date="2016-10" db="EMBL/GenBank/DDBJ databases">
        <authorList>
            <person name="Varghese N."/>
            <person name="Submissions S."/>
        </authorList>
    </citation>
    <scope>NUCLEOTIDE SEQUENCE [LARGE SCALE GENOMIC DNA]</scope>
    <source>
        <strain evidence="10 12">DSM 11855</strain>
    </source>
</reference>
<evidence type="ECO:0000256" key="4">
    <source>
        <dbReference type="ARBA" id="ARBA00045120"/>
    </source>
</evidence>
<keyword evidence="3 7" id="KW-0456">Lyase</keyword>
<dbReference type="SUPFAM" id="SSF52016">
    <property type="entry name" value="LeuD/IlvD-like"/>
    <property type="match status" value="1"/>
</dbReference>
<dbReference type="InterPro" id="IPR002840">
    <property type="entry name" value="PMDh-S-like_dom"/>
</dbReference>
<dbReference type="EMBL" id="FPAO01000011">
    <property type="protein sequence ID" value="SFT80283.1"/>
    <property type="molecule type" value="Genomic_DNA"/>
</dbReference>
<gene>
    <name evidence="9" type="ORF">MESMT1_0894</name>
    <name evidence="10" type="ORF">SAMN02910340_02458</name>
</gene>
<evidence type="ECO:0000256" key="3">
    <source>
        <dbReference type="ARBA" id="ARBA00023239"/>
    </source>
</evidence>
<comment type="catalytic activity">
    <reaction evidence="4">
        <text>(R)-5-phosphomevalonate = (2E)-3-methyl-5-phosphooxypent-2-enoate + H2O</text>
        <dbReference type="Rhea" id="RHEA:78975"/>
        <dbReference type="ChEBI" id="CHEBI:15377"/>
        <dbReference type="ChEBI" id="CHEBI:58146"/>
        <dbReference type="ChEBI" id="CHEBI:229665"/>
        <dbReference type="EC" id="4.2.1.182"/>
    </reaction>
    <physiologicalReaction direction="left-to-right" evidence="4">
        <dbReference type="Rhea" id="RHEA:78976"/>
    </physiologicalReaction>
</comment>
<dbReference type="Gene3D" id="3.50.30.10">
    <property type="entry name" value="Phosphohistidine domain"/>
    <property type="match status" value="1"/>
</dbReference>
<dbReference type="AlphaFoldDB" id="A0A1I7AZE6"/>
<dbReference type="EMBL" id="AP017646">
    <property type="protein sequence ID" value="BAW28824.1"/>
    <property type="molecule type" value="Genomic_DNA"/>
</dbReference>
<dbReference type="HAMAP" id="MF_00078">
    <property type="entry name" value="PMDh_S"/>
    <property type="match status" value="1"/>
</dbReference>
<sequence length="163" mass="17638">MKRQWAATQQRKKVVPIKLKGRAISRGCAKGEVLLSRDPISFLGSIDPKTGVVVEENHALEGKSIQGKVLVFPHGKGSTVGSYVMYQLKKNGTAPAAIINLETEPIVAVGAIISEIPLVDMLERNPYEVLNNGDLVLVNGNGGYIELLKSETGKTEINKTENM</sequence>
<comment type="similarity">
    <text evidence="7">Belongs to the AcnX type II small subunit family.</text>
</comment>
<feature type="domain" description="Phosphomevalonate dehydratase small subunit-like" evidence="8">
    <location>
        <begin position="40"/>
        <end position="119"/>
    </location>
</feature>
<evidence type="ECO:0000256" key="2">
    <source>
        <dbReference type="ARBA" id="ARBA00023229"/>
    </source>
</evidence>
<comment type="pathway">
    <text evidence="1 7">Isoprenoid biosynthesis; isopentenyl diphosphate biosynthesis via mevalonate pathway.</text>
</comment>
<dbReference type="Pfam" id="PF01989">
    <property type="entry name" value="AcnX_swivel_put"/>
    <property type="match status" value="1"/>
</dbReference>
<keyword evidence="2 7" id="KW-0414">Isoprene biosynthesis</keyword>
<protein>
    <recommendedName>
        <fullName evidence="7">Phosphomevalonate dehydratase small subunit</fullName>
        <shortName evidence="7">PMDh small subunit</shortName>
        <shortName evidence="7">PMDh-S</shortName>
        <ecNumber evidence="7">4.2.1.182</ecNumber>
    </recommendedName>
</protein>
<dbReference type="GO" id="GO:0016836">
    <property type="term" value="F:hydro-lyase activity"/>
    <property type="evidence" value="ECO:0007669"/>
    <property type="project" value="UniProtKB-UniRule"/>
</dbReference>
<evidence type="ECO:0000313" key="11">
    <source>
        <dbReference type="Proteomes" id="UP000265557"/>
    </source>
</evidence>
<dbReference type="CDD" id="cd01356">
    <property type="entry name" value="AcnX_swivel"/>
    <property type="match status" value="1"/>
</dbReference>
<comment type="subunit">
    <text evidence="6 7">Heterodimer composed of a large subunit (PMDh-L) and a small subunit (PMDh-S).</text>
</comment>
<proteinExistence type="inferred from homology"/>
<dbReference type="EC" id="4.2.1.182" evidence="7"/>
<evidence type="ECO:0000313" key="10">
    <source>
        <dbReference type="EMBL" id="SFT80283.1"/>
    </source>
</evidence>
<dbReference type="PANTHER" id="PTHR36577:SF3">
    <property type="entry name" value="DUF521 DOMAIN PROTEIN (AFU_ORTHOLOGUE AFUA_6G00490)"/>
    <property type="match status" value="1"/>
</dbReference>